<dbReference type="STRING" id="314256.OG2516_17590"/>
<dbReference type="InterPro" id="IPR006685">
    <property type="entry name" value="MscS_channel_2nd"/>
</dbReference>
<dbReference type="Pfam" id="PF00924">
    <property type="entry name" value="MS_channel_2nd"/>
    <property type="match status" value="1"/>
</dbReference>
<dbReference type="RefSeq" id="WP_007256795.1">
    <property type="nucleotide sequence ID" value="NZ_CH724109.1"/>
</dbReference>
<reference evidence="7 8" key="1">
    <citation type="journal article" date="2010" name="J. Bacteriol.">
        <title>Genome sequences of Oceanicola granulosus HTCC2516(T) and Oceanicola batsensis HTCC2597(TDelta).</title>
        <authorList>
            <person name="Thrash J.C."/>
            <person name="Cho J.C."/>
            <person name="Vergin K.L."/>
            <person name="Giovannoni S.J."/>
        </authorList>
    </citation>
    <scope>NUCLEOTIDE SEQUENCE [LARGE SCALE GENOMIC DNA]</scope>
    <source>
        <strain evidence="8">ATCC BAA-861 / DSM 15982 / KCTC 12143 / HTCC2516</strain>
    </source>
</reference>
<dbReference type="PANTHER" id="PTHR30566:SF27">
    <property type="entry name" value="MECHANOSENSITIVE ION CHANNEL PROTEIN"/>
    <property type="match status" value="1"/>
</dbReference>
<name>Q2CF62_OCEGH</name>
<dbReference type="GO" id="GO:0016020">
    <property type="term" value="C:membrane"/>
    <property type="evidence" value="ECO:0007669"/>
    <property type="project" value="UniProtKB-SubCell"/>
</dbReference>
<feature type="transmembrane region" description="Helical" evidence="5">
    <location>
        <begin position="83"/>
        <end position="105"/>
    </location>
</feature>
<dbReference type="eggNOG" id="COG0668">
    <property type="taxonomic scope" value="Bacteria"/>
</dbReference>
<organism evidence="7 8">
    <name type="scientific">Oceanicola granulosus (strain ATCC BAA-861 / DSM 15982 / KCTC 12143 / HTCC2516)</name>
    <dbReference type="NCBI Taxonomy" id="314256"/>
    <lineage>
        <taxon>Bacteria</taxon>
        <taxon>Pseudomonadati</taxon>
        <taxon>Pseudomonadota</taxon>
        <taxon>Alphaproteobacteria</taxon>
        <taxon>Rhodobacterales</taxon>
        <taxon>Roseobacteraceae</taxon>
        <taxon>Oceanicola</taxon>
    </lineage>
</organism>
<dbReference type="EMBL" id="AAOT01000014">
    <property type="protein sequence ID" value="EAR51265.1"/>
    <property type="molecule type" value="Genomic_DNA"/>
</dbReference>
<feature type="transmembrane region" description="Helical" evidence="5">
    <location>
        <begin position="15"/>
        <end position="34"/>
    </location>
</feature>
<evidence type="ECO:0000313" key="8">
    <source>
        <dbReference type="Proteomes" id="UP000003635"/>
    </source>
</evidence>
<dbReference type="SUPFAM" id="SSF50182">
    <property type="entry name" value="Sm-like ribonucleoproteins"/>
    <property type="match status" value="1"/>
</dbReference>
<dbReference type="InterPro" id="IPR010920">
    <property type="entry name" value="LSM_dom_sf"/>
</dbReference>
<keyword evidence="4 5" id="KW-0472">Membrane</keyword>
<dbReference type="PANTHER" id="PTHR30566">
    <property type="entry name" value="YNAI-RELATED MECHANOSENSITIVE ION CHANNEL"/>
    <property type="match status" value="1"/>
</dbReference>
<evidence type="ECO:0000256" key="3">
    <source>
        <dbReference type="ARBA" id="ARBA00022989"/>
    </source>
</evidence>
<dbReference type="HOGENOM" id="CLU_059701_1_0_5"/>
<evidence type="ECO:0000313" key="7">
    <source>
        <dbReference type="EMBL" id="EAR51265.1"/>
    </source>
</evidence>
<accession>Q2CF62</accession>
<protein>
    <recommendedName>
        <fullName evidence="6">Mechanosensitive ion channel MscS domain-containing protein</fullName>
    </recommendedName>
</protein>
<evidence type="ECO:0000259" key="6">
    <source>
        <dbReference type="Pfam" id="PF00924"/>
    </source>
</evidence>
<evidence type="ECO:0000256" key="4">
    <source>
        <dbReference type="ARBA" id="ARBA00023136"/>
    </source>
</evidence>
<evidence type="ECO:0000256" key="1">
    <source>
        <dbReference type="ARBA" id="ARBA00004370"/>
    </source>
</evidence>
<dbReference type="OrthoDB" id="9775421at2"/>
<comment type="subcellular location">
    <subcellularLocation>
        <location evidence="1">Membrane</location>
    </subcellularLocation>
</comment>
<evidence type="ECO:0000256" key="5">
    <source>
        <dbReference type="SAM" id="Phobius"/>
    </source>
</evidence>
<feature type="transmembrane region" description="Helical" evidence="5">
    <location>
        <begin position="55"/>
        <end position="77"/>
    </location>
</feature>
<feature type="domain" description="Mechanosensitive ion channel MscS" evidence="6">
    <location>
        <begin position="111"/>
        <end position="174"/>
    </location>
</feature>
<dbReference type="AlphaFoldDB" id="Q2CF62"/>
<dbReference type="Gene3D" id="2.30.30.60">
    <property type="match status" value="1"/>
</dbReference>
<sequence>MLDAFRRSWPFDSILLPQLDLLASVLLLLLLWVARKIVVRSIRARPELAPQHQRRLITSARNVFLLLLLIGLAMIWAPQLRTFALSLTAVAVAIVVATKELILCLSGAVLRATTRAFSVGDWIEVGETRGEVTDHTLLATTLQEFGAGPNAQVPTGRTITVPNSLLLTVPVRNQAALRGFTYHHFALTFDPAPRIDRAHGLVSEIVSRHYDPYRDEAARTNAAIERRTHSDLPDPAPLVRFRTSDLGKLRVEVTLFCPAHAAEQLESDITLELLSAVEAERRAVPGSVIPAETAEGGGRAS</sequence>
<dbReference type="GO" id="GO:0008381">
    <property type="term" value="F:mechanosensitive monoatomic ion channel activity"/>
    <property type="evidence" value="ECO:0007669"/>
    <property type="project" value="UniProtKB-ARBA"/>
</dbReference>
<keyword evidence="2 5" id="KW-0812">Transmembrane</keyword>
<gene>
    <name evidence="7" type="ORF">OG2516_17590</name>
</gene>
<proteinExistence type="predicted"/>
<dbReference type="Proteomes" id="UP000003635">
    <property type="component" value="Unassembled WGS sequence"/>
</dbReference>
<comment type="caution">
    <text evidence="7">The sequence shown here is derived from an EMBL/GenBank/DDBJ whole genome shotgun (WGS) entry which is preliminary data.</text>
</comment>
<keyword evidence="8" id="KW-1185">Reference proteome</keyword>
<evidence type="ECO:0000256" key="2">
    <source>
        <dbReference type="ARBA" id="ARBA00022692"/>
    </source>
</evidence>
<dbReference type="InterPro" id="IPR023408">
    <property type="entry name" value="MscS_beta-dom_sf"/>
</dbReference>
<keyword evidence="3 5" id="KW-1133">Transmembrane helix</keyword>